<dbReference type="RefSeq" id="WP_142942870.1">
    <property type="nucleotide sequence ID" value="NZ_VIKR01000004.1"/>
</dbReference>
<dbReference type="AlphaFoldDB" id="A0A545T6A8"/>
<proteinExistence type="predicted"/>
<organism evidence="2 3">
    <name type="scientific">Aliikangiella marina</name>
    <dbReference type="NCBI Taxonomy" id="1712262"/>
    <lineage>
        <taxon>Bacteria</taxon>
        <taxon>Pseudomonadati</taxon>
        <taxon>Pseudomonadota</taxon>
        <taxon>Gammaproteobacteria</taxon>
        <taxon>Oceanospirillales</taxon>
        <taxon>Pleioneaceae</taxon>
        <taxon>Aliikangiella</taxon>
    </lineage>
</organism>
<feature type="chain" id="PRO_5022032230" description="TraB/GumN family protein" evidence="1">
    <location>
        <begin position="20"/>
        <end position="354"/>
    </location>
</feature>
<evidence type="ECO:0000256" key="1">
    <source>
        <dbReference type="SAM" id="SignalP"/>
    </source>
</evidence>
<protein>
    <recommendedName>
        <fullName evidence="4">TraB/GumN family protein</fullName>
    </recommendedName>
</protein>
<dbReference type="InterPro" id="IPR043749">
    <property type="entry name" value="DUF5694"/>
</dbReference>
<evidence type="ECO:0008006" key="4">
    <source>
        <dbReference type="Google" id="ProtNLM"/>
    </source>
</evidence>
<accession>A0A545T6A8</accession>
<name>A0A545T6A8_9GAMM</name>
<feature type="signal peptide" evidence="1">
    <location>
        <begin position="1"/>
        <end position="19"/>
    </location>
</feature>
<reference evidence="2 3" key="1">
    <citation type="submission" date="2019-06" db="EMBL/GenBank/DDBJ databases">
        <title>Draft genome of Aliikangiella marina GYP-15.</title>
        <authorList>
            <person name="Wang G."/>
        </authorList>
    </citation>
    <scope>NUCLEOTIDE SEQUENCE [LARGE SCALE GENOMIC DNA]</scope>
    <source>
        <strain evidence="2 3">GYP-15</strain>
    </source>
</reference>
<dbReference type="EMBL" id="VIKR01000004">
    <property type="protein sequence ID" value="TQV72759.1"/>
    <property type="molecule type" value="Genomic_DNA"/>
</dbReference>
<evidence type="ECO:0000313" key="3">
    <source>
        <dbReference type="Proteomes" id="UP000317839"/>
    </source>
</evidence>
<keyword evidence="3" id="KW-1185">Reference proteome</keyword>
<comment type="caution">
    <text evidence="2">The sequence shown here is derived from an EMBL/GenBank/DDBJ whole genome shotgun (WGS) entry which is preliminary data.</text>
</comment>
<dbReference type="Pfam" id="PF18950">
    <property type="entry name" value="DUF5694"/>
    <property type="match status" value="1"/>
</dbReference>
<keyword evidence="1" id="KW-0732">Signal</keyword>
<dbReference type="Proteomes" id="UP000317839">
    <property type="component" value="Unassembled WGS sequence"/>
</dbReference>
<gene>
    <name evidence="2" type="ORF">FLL45_14900</name>
</gene>
<evidence type="ECO:0000313" key="2">
    <source>
        <dbReference type="EMBL" id="TQV72759.1"/>
    </source>
</evidence>
<dbReference type="OrthoDB" id="69432at2"/>
<sequence length="354" mass="40342">MKIILSVIITLLITHAATAKEFSYPASQVFVLGTNHLSGINDEYSLDILNNLLDKLEAYQPDLIAIEALPPVETQSMAALMKEHGRVLKSYGRFQTRYSIEAQNALSKSWSDAMAEVTMSVPRCGSHEERQNCVLLYLASYDYYTALLLWDKGDKAFKSKFAKNFRRIHEGFSRRITSSNEYISIAIALAKRLDLERLYPVDSHSEKGPLGRHFEQPKKEADANKAMSGVSQDHPFIISMKKNWKDAADSGDVLPYYQFVNSPEAMQSDLEFQWTPWLANDGKSRIGNTRVAFWEFRNLNMAAHITRVMADNPGKKMVYIVGSSHKYYVEKYLKQMRVIEVVDAEKVLGKYQSQ</sequence>